<name>A0A4Z0Y1C6_9FIRM</name>
<evidence type="ECO:0000313" key="2">
    <source>
        <dbReference type="EMBL" id="TGJ77699.1"/>
    </source>
</evidence>
<gene>
    <name evidence="2" type="ORF">CAGA_00920</name>
</gene>
<evidence type="ECO:0000313" key="3">
    <source>
        <dbReference type="Proteomes" id="UP000297714"/>
    </source>
</evidence>
<dbReference type="OrthoDB" id="2051287at2"/>
<organism evidence="2 3">
    <name type="scientific">Caproiciproducens galactitolivorans</name>
    <dbReference type="NCBI Taxonomy" id="642589"/>
    <lineage>
        <taxon>Bacteria</taxon>
        <taxon>Bacillati</taxon>
        <taxon>Bacillota</taxon>
        <taxon>Clostridia</taxon>
        <taxon>Eubacteriales</taxon>
        <taxon>Acutalibacteraceae</taxon>
        <taxon>Caproiciproducens</taxon>
    </lineage>
</organism>
<dbReference type="RefSeq" id="WP_135656608.1">
    <property type="nucleotide sequence ID" value="NZ_JAJUFJ010000010.1"/>
</dbReference>
<dbReference type="EMBL" id="SRMQ01000001">
    <property type="protein sequence ID" value="TGJ77699.1"/>
    <property type="molecule type" value="Genomic_DNA"/>
</dbReference>
<protein>
    <submittedName>
        <fullName evidence="2">PTS HPr component phosphorylation site</fullName>
    </submittedName>
</protein>
<reference evidence="2 3" key="1">
    <citation type="submission" date="2019-04" db="EMBL/GenBank/DDBJ databases">
        <authorList>
            <person name="Poehlein A."/>
            <person name="Bengelsdorf F.R."/>
            <person name="Duerre P."/>
            <person name="Daniel R."/>
        </authorList>
    </citation>
    <scope>NUCLEOTIDE SEQUENCE [LARGE SCALE GENOMIC DNA]</scope>
    <source>
        <strain evidence="2 3">BS-1</strain>
    </source>
</reference>
<keyword evidence="3" id="KW-1185">Reference proteome</keyword>
<feature type="domain" description="HPr" evidence="1">
    <location>
        <begin position="1"/>
        <end position="79"/>
    </location>
</feature>
<proteinExistence type="predicted"/>
<dbReference type="PROSITE" id="PS51350">
    <property type="entry name" value="PTS_HPR_DOM"/>
    <property type="match status" value="1"/>
</dbReference>
<dbReference type="SUPFAM" id="SSF55594">
    <property type="entry name" value="HPr-like"/>
    <property type="match status" value="1"/>
</dbReference>
<evidence type="ECO:0000259" key="1">
    <source>
        <dbReference type="PROSITE" id="PS51350"/>
    </source>
</evidence>
<dbReference type="Proteomes" id="UP000297714">
    <property type="component" value="Unassembled WGS sequence"/>
</dbReference>
<dbReference type="Pfam" id="PF00381">
    <property type="entry name" value="PTS-HPr"/>
    <property type="match status" value="1"/>
</dbReference>
<comment type="caution">
    <text evidence="2">The sequence shown here is derived from an EMBL/GenBank/DDBJ whole genome shotgun (WGS) entry which is preliminary data.</text>
</comment>
<sequence length="79" mass="8853">MYTTSIVLSSIEAVKKFVTLTNSYSFPINLTTDKYKIDAKSIMGVFSMDLSKPVTIEVPSEEGKEFIAQLEQFKPVAKK</sequence>
<dbReference type="InterPro" id="IPR035895">
    <property type="entry name" value="HPr-like_sf"/>
</dbReference>
<dbReference type="Gene3D" id="3.30.1340.10">
    <property type="entry name" value="HPr-like"/>
    <property type="match status" value="1"/>
</dbReference>
<dbReference type="AlphaFoldDB" id="A0A4Z0Y1C6"/>
<accession>A0A4Z0Y1C6</accession>
<dbReference type="InterPro" id="IPR000032">
    <property type="entry name" value="HPr-like"/>
</dbReference>